<keyword evidence="2" id="KW-0812">Transmembrane</keyword>
<proteinExistence type="predicted"/>
<keyword evidence="2" id="KW-0472">Membrane</keyword>
<evidence type="ECO:0000256" key="2">
    <source>
        <dbReference type="SAM" id="Phobius"/>
    </source>
</evidence>
<sequence length="367" mass="40621">MTKHRKSRRTNEARGLKENVASASPMPEVTKRTHGIDTLFFPADASSPHIVRVPCVVQDGEDYDGESHTINWKSLLGDNAAFTSQPVGPVETRPGTSSTPYTASRLYLAFNDCFAIDGSPINRCAEQLTSGRSPTEWRGNMVGYRAREPADELTQFLDVSMSDLADFVRFLNDHGSPRALDPEIRSAERAQQPTDPDETGHLASILATQTLQTDEDADIIEELGSMRMPSPPPGYYATGRHDWDAAPFGAQAEPRRRSRSDASTLTREASMRRMIREELREELFTIAILLGGGYMALHFLFFPAIAALYRVWGVKTFLSFLWFVCRGLFYGMIGLPVVLIGIPLMILAMFLFTAIAFCCVAAGLSIS</sequence>
<dbReference type="AlphaFoldDB" id="A0A371DN58"/>
<dbReference type="STRING" id="139420.A0A371DN58"/>
<dbReference type="Proteomes" id="UP000256964">
    <property type="component" value="Unassembled WGS sequence"/>
</dbReference>
<keyword evidence="2" id="KW-1133">Transmembrane helix</keyword>
<evidence type="ECO:0000313" key="3">
    <source>
        <dbReference type="EMBL" id="RDX53961.1"/>
    </source>
</evidence>
<organism evidence="3 4">
    <name type="scientific">Lentinus brumalis</name>
    <dbReference type="NCBI Taxonomy" id="2498619"/>
    <lineage>
        <taxon>Eukaryota</taxon>
        <taxon>Fungi</taxon>
        <taxon>Dikarya</taxon>
        <taxon>Basidiomycota</taxon>
        <taxon>Agaricomycotina</taxon>
        <taxon>Agaricomycetes</taxon>
        <taxon>Polyporales</taxon>
        <taxon>Polyporaceae</taxon>
        <taxon>Lentinus</taxon>
    </lineage>
</organism>
<reference evidence="3 4" key="1">
    <citation type="journal article" date="2018" name="Biotechnol. Biofuels">
        <title>Integrative visual omics of the white-rot fungus Polyporus brumalis exposes the biotechnological potential of its oxidative enzymes for delignifying raw plant biomass.</title>
        <authorList>
            <person name="Miyauchi S."/>
            <person name="Rancon A."/>
            <person name="Drula E."/>
            <person name="Hage H."/>
            <person name="Chaduli D."/>
            <person name="Favel A."/>
            <person name="Grisel S."/>
            <person name="Henrissat B."/>
            <person name="Herpoel-Gimbert I."/>
            <person name="Ruiz-Duenas F.J."/>
            <person name="Chevret D."/>
            <person name="Hainaut M."/>
            <person name="Lin J."/>
            <person name="Wang M."/>
            <person name="Pangilinan J."/>
            <person name="Lipzen A."/>
            <person name="Lesage-Meessen L."/>
            <person name="Navarro D."/>
            <person name="Riley R."/>
            <person name="Grigoriev I.V."/>
            <person name="Zhou S."/>
            <person name="Raouche S."/>
            <person name="Rosso M.N."/>
        </authorList>
    </citation>
    <scope>NUCLEOTIDE SEQUENCE [LARGE SCALE GENOMIC DNA]</scope>
    <source>
        <strain evidence="3 4">BRFM 1820</strain>
    </source>
</reference>
<dbReference type="EMBL" id="KZ857386">
    <property type="protein sequence ID" value="RDX53961.1"/>
    <property type="molecule type" value="Genomic_DNA"/>
</dbReference>
<name>A0A371DN58_9APHY</name>
<evidence type="ECO:0000256" key="1">
    <source>
        <dbReference type="SAM" id="MobiDB-lite"/>
    </source>
</evidence>
<feature type="compositionally biased region" description="Basic and acidic residues" evidence="1">
    <location>
        <begin position="178"/>
        <end position="188"/>
    </location>
</feature>
<gene>
    <name evidence="3" type="ORF">OH76DRAFT_1479718</name>
</gene>
<feature type="transmembrane region" description="Helical" evidence="2">
    <location>
        <begin position="346"/>
        <end position="366"/>
    </location>
</feature>
<evidence type="ECO:0000313" key="4">
    <source>
        <dbReference type="Proteomes" id="UP000256964"/>
    </source>
</evidence>
<feature type="region of interest" description="Disordered" evidence="1">
    <location>
        <begin position="178"/>
        <end position="199"/>
    </location>
</feature>
<accession>A0A371DN58</accession>
<feature type="transmembrane region" description="Helical" evidence="2">
    <location>
        <begin position="320"/>
        <end position="339"/>
    </location>
</feature>
<protein>
    <recommendedName>
        <fullName evidence="5">Transmembrane protein</fullName>
    </recommendedName>
</protein>
<dbReference type="OrthoDB" id="437457at2759"/>
<feature type="region of interest" description="Disordered" evidence="1">
    <location>
        <begin position="1"/>
        <end position="28"/>
    </location>
</feature>
<keyword evidence="4" id="KW-1185">Reference proteome</keyword>
<feature type="transmembrane region" description="Helical" evidence="2">
    <location>
        <begin position="283"/>
        <end position="308"/>
    </location>
</feature>
<evidence type="ECO:0008006" key="5">
    <source>
        <dbReference type="Google" id="ProtNLM"/>
    </source>
</evidence>